<comment type="caution">
    <text evidence="2">The sequence shown here is derived from an EMBL/GenBank/DDBJ whole genome shotgun (WGS) entry which is preliminary data.</text>
</comment>
<organism evidence="2 3">
    <name type="scientific">Candidatus Ghiorseimicrobium undicola</name>
    <dbReference type="NCBI Taxonomy" id="1974746"/>
    <lineage>
        <taxon>Bacteria</taxon>
        <taxon>Pseudomonadati</taxon>
        <taxon>Candidatus Omnitrophota</taxon>
        <taxon>Candidatus Ghiorseimicrobium</taxon>
    </lineage>
</organism>
<dbReference type="AlphaFoldDB" id="A0A2H0LVN8"/>
<protein>
    <recommendedName>
        <fullName evidence="4">Big-1 domain-containing protein</fullName>
    </recommendedName>
</protein>
<accession>A0A2H0LVN8</accession>
<feature type="signal peptide" evidence="1">
    <location>
        <begin position="1"/>
        <end position="24"/>
    </location>
</feature>
<feature type="chain" id="PRO_5013729003" description="Big-1 domain-containing protein" evidence="1">
    <location>
        <begin position="25"/>
        <end position="739"/>
    </location>
</feature>
<evidence type="ECO:0000313" key="2">
    <source>
        <dbReference type="EMBL" id="PIQ88480.1"/>
    </source>
</evidence>
<evidence type="ECO:0008006" key="4">
    <source>
        <dbReference type="Google" id="ProtNLM"/>
    </source>
</evidence>
<dbReference type="EMBL" id="PCWA01000101">
    <property type="protein sequence ID" value="PIQ88480.1"/>
    <property type="molecule type" value="Genomic_DNA"/>
</dbReference>
<reference evidence="2 3" key="1">
    <citation type="submission" date="2017-09" db="EMBL/GenBank/DDBJ databases">
        <title>Depth-based differentiation of microbial function through sediment-hosted aquifers and enrichment of novel symbionts in the deep terrestrial subsurface.</title>
        <authorList>
            <person name="Probst A.J."/>
            <person name="Ladd B."/>
            <person name="Jarett J.K."/>
            <person name="Geller-Mcgrath D.E."/>
            <person name="Sieber C.M."/>
            <person name="Emerson J.B."/>
            <person name="Anantharaman K."/>
            <person name="Thomas B.C."/>
            <person name="Malmstrom R."/>
            <person name="Stieglmeier M."/>
            <person name="Klingl A."/>
            <person name="Woyke T."/>
            <person name="Ryan C.M."/>
            <person name="Banfield J.F."/>
        </authorList>
    </citation>
    <scope>NUCLEOTIDE SEQUENCE [LARGE SCALE GENOMIC DNA]</scope>
    <source>
        <strain evidence="2">CG11_big_fil_rev_8_21_14_0_20_42_13</strain>
    </source>
</reference>
<gene>
    <name evidence="2" type="ORF">COV72_08090</name>
</gene>
<dbReference type="Proteomes" id="UP000229641">
    <property type="component" value="Unassembled WGS sequence"/>
</dbReference>
<evidence type="ECO:0000313" key="3">
    <source>
        <dbReference type="Proteomes" id="UP000229641"/>
    </source>
</evidence>
<proteinExistence type="predicted"/>
<evidence type="ECO:0000256" key="1">
    <source>
        <dbReference type="SAM" id="SignalP"/>
    </source>
</evidence>
<name>A0A2H0LVN8_9BACT</name>
<keyword evidence="1" id="KW-0732">Signal</keyword>
<sequence>MTKRLKILILGFCFLSGLAHLSFASTNCIIENSSNAEVSTFTLDTDPNGSTTPFYVQLQQTRVVDSCGYCSGSGCACDIEQNIPNSATKYIKSTNSAGVTDSITVPWGGGFNVIGTLNNTAGAINNYRNATPFNIRLATGSSPSTADNNLDVVLDAGTTITFSFACGGTSDTAIATVTALPTTGEIIMSNSASLTSNTAAFEPNTDKVYLQVTDYDMNKNGYTAESVSVSLSALSTGDEVTLTLDETGANTGVFQYTTGVSVVTTGDTASTLLVSATGATGEIIATYTDGTQTANSNAVVSDFSLVAASPQTAGTAFALTITARDANGDTVTTYSGSATLTTNYVSPVSGTSAISPTAVSSANFTDGVAAVNVAYADAGSITITATDDTDGKTGTSNEILLLPDNFLVESTGGLNQIVNKAFNLKVTARNSSNDACPNYKRDVTLTAANVTPTGTTPTISPTTITGTNFSSGVYTSSMTYNKWGTAKITAADSGYSTVTGTTASAINFYPNSFNIAVDSPPASRSNFYLNEAFDITVSALDYNDEAIANYAGVITFTTVEGVELPEDYTFVWASDSGSHSFSISGTQEKTFQVTLADKDYADATGTSNNIGIIYAKIKVNDASGPIGTINTTVEIVDSNGDLVSDDDSTTFILASSESKANNSAAVSSVTTTVAGGKATISVTDTELESVTITPSAEPTLDIESGTVTFSTTAVGGGGAQRLGSGARILYWRELRSDER</sequence>